<dbReference type="EMBL" id="JACRDE010000168">
    <property type="protein sequence ID" value="MBI5249000.1"/>
    <property type="molecule type" value="Genomic_DNA"/>
</dbReference>
<reference evidence="1" key="1">
    <citation type="submission" date="2020-07" db="EMBL/GenBank/DDBJ databases">
        <title>Huge and variable diversity of episymbiotic CPR bacteria and DPANN archaea in groundwater ecosystems.</title>
        <authorList>
            <person name="He C.Y."/>
            <person name="Keren R."/>
            <person name="Whittaker M."/>
            <person name="Farag I.F."/>
            <person name="Doudna J."/>
            <person name="Cate J.H.D."/>
            <person name="Banfield J.F."/>
        </authorList>
    </citation>
    <scope>NUCLEOTIDE SEQUENCE</scope>
    <source>
        <strain evidence="1">NC_groundwater_1664_Pr3_B-0.1um_52_9</strain>
    </source>
</reference>
<name>A0A9D6Z2P8_9BACT</name>
<dbReference type="AlphaFoldDB" id="A0A9D6Z2P8"/>
<evidence type="ECO:0000313" key="2">
    <source>
        <dbReference type="Proteomes" id="UP000807825"/>
    </source>
</evidence>
<dbReference type="Proteomes" id="UP000807825">
    <property type="component" value="Unassembled WGS sequence"/>
</dbReference>
<sequence>MTSNMLKRFGDRVGYTEADLEQFRNDDPRVRLMEKIAAAAARYSIEAMIVQARHCNSGYKTGDRFVLDIDGNFISKLCPKRLCVYAVSQLAVPVALVNERLSEGLAPNEFHFMRHVRCLDVGVECSGYGGIMMKVSVISRDQEA</sequence>
<proteinExistence type="predicted"/>
<comment type="caution">
    <text evidence="1">The sequence shown here is derived from an EMBL/GenBank/DDBJ whole genome shotgun (WGS) entry which is preliminary data.</text>
</comment>
<organism evidence="1 2">
    <name type="scientific">Desulfomonile tiedjei</name>
    <dbReference type="NCBI Taxonomy" id="2358"/>
    <lineage>
        <taxon>Bacteria</taxon>
        <taxon>Pseudomonadati</taxon>
        <taxon>Thermodesulfobacteriota</taxon>
        <taxon>Desulfomonilia</taxon>
        <taxon>Desulfomonilales</taxon>
        <taxon>Desulfomonilaceae</taxon>
        <taxon>Desulfomonile</taxon>
    </lineage>
</organism>
<evidence type="ECO:0000313" key="1">
    <source>
        <dbReference type="EMBL" id="MBI5249000.1"/>
    </source>
</evidence>
<gene>
    <name evidence="1" type="ORF">HY912_05845</name>
</gene>
<accession>A0A9D6Z2P8</accession>
<protein>
    <submittedName>
        <fullName evidence="1">Uncharacterized protein</fullName>
    </submittedName>
</protein>